<accession>A0A7J8TZK3</accession>
<keyword evidence="2" id="KW-1185">Reference proteome</keyword>
<organism evidence="1 2">
    <name type="scientific">Gossypium klotzschianum</name>
    <dbReference type="NCBI Taxonomy" id="34286"/>
    <lineage>
        <taxon>Eukaryota</taxon>
        <taxon>Viridiplantae</taxon>
        <taxon>Streptophyta</taxon>
        <taxon>Embryophyta</taxon>
        <taxon>Tracheophyta</taxon>
        <taxon>Spermatophyta</taxon>
        <taxon>Magnoliopsida</taxon>
        <taxon>eudicotyledons</taxon>
        <taxon>Gunneridae</taxon>
        <taxon>Pentapetalae</taxon>
        <taxon>rosids</taxon>
        <taxon>malvids</taxon>
        <taxon>Malvales</taxon>
        <taxon>Malvaceae</taxon>
        <taxon>Malvoideae</taxon>
        <taxon>Gossypium</taxon>
    </lineage>
</organism>
<dbReference type="EMBL" id="JABFAB010000003">
    <property type="protein sequence ID" value="MBA0643595.1"/>
    <property type="molecule type" value="Genomic_DNA"/>
</dbReference>
<proteinExistence type="predicted"/>
<evidence type="ECO:0000313" key="2">
    <source>
        <dbReference type="Proteomes" id="UP000593573"/>
    </source>
</evidence>
<dbReference type="Proteomes" id="UP000593573">
    <property type="component" value="Unassembled WGS sequence"/>
</dbReference>
<protein>
    <submittedName>
        <fullName evidence="1">Uncharacterized protein</fullName>
    </submittedName>
</protein>
<dbReference type="OrthoDB" id="1744687at2759"/>
<name>A0A7J8TZK3_9ROSI</name>
<comment type="caution">
    <text evidence="1">The sequence shown here is derived from an EMBL/GenBank/DDBJ whole genome shotgun (WGS) entry which is preliminary data.</text>
</comment>
<evidence type="ECO:0000313" key="1">
    <source>
        <dbReference type="EMBL" id="MBA0643595.1"/>
    </source>
</evidence>
<gene>
    <name evidence="1" type="ORF">Goklo_027869</name>
</gene>
<sequence>MIEENKRYIQEMRKRMIWRTIMKKSRSKIMKGKNFMDQIFRLVQAIRIRELKDKVNSKEQPVLNRYLRLLIGKPIGRNENSKLKRP</sequence>
<reference evidence="1 2" key="1">
    <citation type="journal article" date="2019" name="Genome Biol. Evol.">
        <title>Insights into the evolution of the New World diploid cottons (Gossypium, subgenus Houzingenia) based on genome sequencing.</title>
        <authorList>
            <person name="Grover C.E."/>
            <person name="Arick M.A. 2nd"/>
            <person name="Thrash A."/>
            <person name="Conover J.L."/>
            <person name="Sanders W.S."/>
            <person name="Peterson D.G."/>
            <person name="Frelichowski J.E."/>
            <person name="Scheffler J.A."/>
            <person name="Scheffler B.E."/>
            <person name="Wendel J.F."/>
        </authorList>
    </citation>
    <scope>NUCLEOTIDE SEQUENCE [LARGE SCALE GENOMIC DNA]</scope>
    <source>
        <strain evidence="1">57</strain>
        <tissue evidence="1">Leaf</tissue>
    </source>
</reference>
<dbReference type="AlphaFoldDB" id="A0A7J8TZK3"/>